<feature type="domain" description="Type IX secretion system protein PorV" evidence="1">
    <location>
        <begin position="1"/>
        <end position="215"/>
    </location>
</feature>
<reference evidence="2" key="1">
    <citation type="submission" date="2016-10" db="EMBL/GenBank/DDBJ databases">
        <title>Sequence of Gallionella enrichment culture.</title>
        <authorList>
            <person name="Poehlein A."/>
            <person name="Muehling M."/>
            <person name="Daniel R."/>
        </authorList>
    </citation>
    <scope>NUCLEOTIDE SEQUENCE</scope>
</reference>
<dbReference type="AlphaFoldDB" id="A0A1J5T4A8"/>
<name>A0A1J5T4A8_9ZZZZ</name>
<dbReference type="InterPro" id="IPR045741">
    <property type="entry name" value="PorV"/>
</dbReference>
<proteinExistence type="predicted"/>
<dbReference type="Pfam" id="PF19572">
    <property type="entry name" value="PorV"/>
    <property type="match status" value="1"/>
</dbReference>
<evidence type="ECO:0000259" key="1">
    <source>
        <dbReference type="Pfam" id="PF19572"/>
    </source>
</evidence>
<comment type="caution">
    <text evidence="2">The sequence shown here is derived from an EMBL/GenBank/DDBJ whole genome shotgun (WGS) entry which is preliminary data.</text>
</comment>
<accession>A0A1J5T4A8</accession>
<dbReference type="InterPro" id="IPR047799">
    <property type="entry name" value="T9SS_OM_PorV"/>
</dbReference>
<gene>
    <name evidence="2" type="ORF">GALL_108970</name>
</gene>
<sequence>MGDAGIATAPDVNAPFWNLAKTPFNKAGTAVGFAYTPWLKDLGLNDVYLASLSAFRKTDDENQAFSTSIRYFSLGNIQFTDYSGNLLNSYNPKEFSIDFGYSRKLSPNLGLGVALRYINSSLVTGTVNGVSYKAGNAVAGDVSLFYTDNDKTGGGLSWGVTLTNLGSKIGYTNDAQNKDFIPANLGLGVAYTSVFDDASKMTFTVDLNKLLVPAAPVQSNPPNASADSANLAAYRSSSVMSSWLKSFADGTNQIKSVQASLGAEYNYMDQFMLRAGYYYESVERGNRKYFSLGVGLRYQSIGIDFSYLVPSGNGITRNPLSNTLRLGLLFDLEKMDEVHKN</sequence>
<dbReference type="EMBL" id="MLJW01000040">
    <property type="protein sequence ID" value="OIR06990.1"/>
    <property type="molecule type" value="Genomic_DNA"/>
</dbReference>
<dbReference type="NCBIfam" id="NF033710">
    <property type="entry name" value="T9SS_OM_PorV"/>
    <property type="match status" value="1"/>
</dbReference>
<dbReference type="NCBIfam" id="NF033709">
    <property type="entry name" value="PorV_fam"/>
    <property type="match status" value="1"/>
</dbReference>
<evidence type="ECO:0000313" key="2">
    <source>
        <dbReference type="EMBL" id="OIR06990.1"/>
    </source>
</evidence>
<dbReference type="Gene3D" id="2.40.160.60">
    <property type="entry name" value="Outer membrane protein transport protein (OMPP1/FadL/TodX)"/>
    <property type="match status" value="1"/>
</dbReference>
<organism evidence="2">
    <name type="scientific">mine drainage metagenome</name>
    <dbReference type="NCBI Taxonomy" id="410659"/>
    <lineage>
        <taxon>unclassified sequences</taxon>
        <taxon>metagenomes</taxon>
        <taxon>ecological metagenomes</taxon>
    </lineage>
</organism>
<protein>
    <recommendedName>
        <fullName evidence="1">Type IX secretion system protein PorV domain-containing protein</fullName>
    </recommendedName>
</protein>